<gene>
    <name evidence="3" type="ORF">SAMN02910418_02083</name>
</gene>
<dbReference type="Pfam" id="PF01078">
    <property type="entry name" value="Mg_chelatase"/>
    <property type="match status" value="1"/>
</dbReference>
<dbReference type="RefSeq" id="WP_092565632.1">
    <property type="nucleotide sequence ID" value="NZ_FNQV01000014.1"/>
</dbReference>
<dbReference type="SUPFAM" id="SSF52540">
    <property type="entry name" value="P-loop containing nucleoside triphosphate hydrolases"/>
    <property type="match status" value="1"/>
</dbReference>
<dbReference type="AlphaFoldDB" id="A0A1H4CYB6"/>
<dbReference type="InterPro" id="IPR027417">
    <property type="entry name" value="P-loop_NTPase"/>
</dbReference>
<evidence type="ECO:0000259" key="2">
    <source>
        <dbReference type="SMART" id="SM00382"/>
    </source>
</evidence>
<dbReference type="InterPro" id="IPR020568">
    <property type="entry name" value="Ribosomal_Su5_D2-typ_SF"/>
</dbReference>
<dbReference type="Gene3D" id="3.40.50.300">
    <property type="entry name" value="P-loop containing nucleotide triphosphate hydrolases"/>
    <property type="match status" value="1"/>
</dbReference>
<protein>
    <submittedName>
        <fullName evidence="3">Magnesium chelatase family protein</fullName>
    </submittedName>
</protein>
<keyword evidence="4" id="KW-1185">Reference proteome</keyword>
<dbReference type="PANTHER" id="PTHR32039:SF7">
    <property type="entry name" value="COMPETENCE PROTEIN COMM"/>
    <property type="match status" value="1"/>
</dbReference>
<proteinExistence type="inferred from homology"/>
<dbReference type="InterPro" id="IPR045006">
    <property type="entry name" value="CHLI-like"/>
</dbReference>
<dbReference type="Pfam" id="PF13541">
    <property type="entry name" value="ChlI"/>
    <property type="match status" value="1"/>
</dbReference>
<dbReference type="PANTHER" id="PTHR32039">
    <property type="entry name" value="MAGNESIUM-CHELATASE SUBUNIT CHLI"/>
    <property type="match status" value="1"/>
</dbReference>
<dbReference type="GO" id="GO:0005524">
    <property type="term" value="F:ATP binding"/>
    <property type="evidence" value="ECO:0007669"/>
    <property type="project" value="InterPro"/>
</dbReference>
<dbReference type="NCBIfam" id="TIGR00368">
    <property type="entry name" value="YifB family Mg chelatase-like AAA ATPase"/>
    <property type="match status" value="1"/>
</dbReference>
<dbReference type="InterPro" id="IPR025158">
    <property type="entry name" value="Mg_chelat-rel_C"/>
</dbReference>
<dbReference type="SMART" id="SM00382">
    <property type="entry name" value="AAA"/>
    <property type="match status" value="1"/>
</dbReference>
<dbReference type="InterPro" id="IPR000523">
    <property type="entry name" value="Mg_chelatse_chII-like_cat_dom"/>
</dbReference>
<dbReference type="Pfam" id="PF13335">
    <property type="entry name" value="Mg_chelatase_C"/>
    <property type="match status" value="1"/>
</dbReference>
<dbReference type="InterPro" id="IPR004482">
    <property type="entry name" value="Mg_chelat-rel"/>
</dbReference>
<sequence>MKLARTLAVSLSGLVGDVVTVEAHLATHIPRFTLVGLPDASLAEAKDRVRAAIESCGRILPPQRITVNLQPASLPKTGSGFDLAIAIAVLVANEPAAYRPSITDVVHIGELGLDGAILPVRGVLPAVQAAKAAGYRAVVTSRANEAEARLVPEMDVLAFDHMSHLLHHYALECTVTPMPVINRLAIAADDQCAEALDFSDVTGQDDAKHALEVAAAGGHHVLLMGPPGTGKTMLASRLPTILPPLDDDVAVAVSSVRSVLGTFSGTELVRTPPFVAPHHSASRASLVGGGARIARPGAISQAHGGVLFLDEAPEFGAANLQLLRQPLESGEISIHRSQSVATYPARFQLVLAANPCPCGNGHGKGARCRCTPLQKRRYLEALSGPLLDRIDIRSHVMAPSTSRPLAGTETSAMIAQRVANARNRQAERWRDYPFSLNAHVPAKILRGADSPFPASARTMLDPYLARGHITLRGLDRILRLALTLADLRGTAPTRDDISTALLLRIGDDHAHVA</sequence>
<dbReference type="Gene3D" id="3.30.230.10">
    <property type="match status" value="1"/>
</dbReference>
<feature type="domain" description="AAA+ ATPase" evidence="2">
    <location>
        <begin position="217"/>
        <end position="403"/>
    </location>
</feature>
<evidence type="ECO:0000313" key="3">
    <source>
        <dbReference type="EMBL" id="SEA65102.1"/>
    </source>
</evidence>
<comment type="similarity">
    <text evidence="1">Belongs to the Mg-chelatase subunits D/I family. ComM subfamily.</text>
</comment>
<dbReference type="SUPFAM" id="SSF54211">
    <property type="entry name" value="Ribosomal protein S5 domain 2-like"/>
    <property type="match status" value="1"/>
</dbReference>
<dbReference type="OrthoDB" id="9813147at2"/>
<dbReference type="InterPro" id="IPR003593">
    <property type="entry name" value="AAA+_ATPase"/>
</dbReference>
<name>A0A1H4CYB6_9ACTO</name>
<organism evidence="3 4">
    <name type="scientific">Bowdeniella nasicola</name>
    <dbReference type="NCBI Taxonomy" id="208480"/>
    <lineage>
        <taxon>Bacteria</taxon>
        <taxon>Bacillati</taxon>
        <taxon>Actinomycetota</taxon>
        <taxon>Actinomycetes</taxon>
        <taxon>Actinomycetales</taxon>
        <taxon>Actinomycetaceae</taxon>
        <taxon>Bowdeniella</taxon>
    </lineage>
</organism>
<dbReference type="EMBL" id="FNQV01000014">
    <property type="protein sequence ID" value="SEA65102.1"/>
    <property type="molecule type" value="Genomic_DNA"/>
</dbReference>
<evidence type="ECO:0000256" key="1">
    <source>
        <dbReference type="ARBA" id="ARBA00006354"/>
    </source>
</evidence>
<evidence type="ECO:0000313" key="4">
    <source>
        <dbReference type="Proteomes" id="UP000199288"/>
    </source>
</evidence>
<dbReference type="CDD" id="cd00009">
    <property type="entry name" value="AAA"/>
    <property type="match status" value="1"/>
</dbReference>
<dbReference type="InterPro" id="IPR014721">
    <property type="entry name" value="Ribsml_uS5_D2-typ_fold_subgr"/>
</dbReference>
<reference evidence="4" key="1">
    <citation type="submission" date="2016-10" db="EMBL/GenBank/DDBJ databases">
        <authorList>
            <person name="Varghese N."/>
            <person name="Submissions S."/>
        </authorList>
    </citation>
    <scope>NUCLEOTIDE SEQUENCE [LARGE SCALE GENOMIC DNA]</scope>
    <source>
        <strain evidence="4">KPR-1</strain>
    </source>
</reference>
<dbReference type="Proteomes" id="UP000199288">
    <property type="component" value="Unassembled WGS sequence"/>
</dbReference>
<accession>A0A1H4CYB6</accession>